<dbReference type="InterPro" id="IPR006710">
    <property type="entry name" value="Glyco_hydro_43"/>
</dbReference>
<name>A0A1M6V167_REIAG</name>
<dbReference type="RefSeq" id="WP_073124636.1">
    <property type="nucleotide sequence ID" value="NZ_FRAA01000008.1"/>
</dbReference>
<evidence type="ECO:0000256" key="1">
    <source>
        <dbReference type="ARBA" id="ARBA00004834"/>
    </source>
</evidence>
<evidence type="ECO:0000313" key="10">
    <source>
        <dbReference type="Proteomes" id="UP000184474"/>
    </source>
</evidence>
<dbReference type="PANTHER" id="PTHR43301:SF3">
    <property type="entry name" value="ARABINAN ENDO-1,5-ALPHA-L-ARABINOSIDASE A-RELATED"/>
    <property type="match status" value="1"/>
</dbReference>
<proteinExistence type="inferred from homology"/>
<evidence type="ECO:0000256" key="3">
    <source>
        <dbReference type="ARBA" id="ARBA00022801"/>
    </source>
</evidence>
<feature type="active site" description="Proton donor" evidence="6">
    <location>
        <position position="215"/>
    </location>
</feature>
<dbReference type="UniPathway" id="UPA00667"/>
<dbReference type="GO" id="GO:0031222">
    <property type="term" value="P:arabinan catabolic process"/>
    <property type="evidence" value="ECO:0007669"/>
    <property type="project" value="UniProtKB-UniPathway"/>
</dbReference>
<evidence type="ECO:0000256" key="2">
    <source>
        <dbReference type="ARBA" id="ARBA00009865"/>
    </source>
</evidence>
<evidence type="ECO:0000256" key="8">
    <source>
        <dbReference type="SAM" id="SignalP"/>
    </source>
</evidence>
<keyword evidence="10" id="KW-1185">Reference proteome</keyword>
<sequence>MKSIKAIIVGVAMGLLCSPVFAQGIYDIGVHDPVMIQEGDTYYLYCTGRGITVYSSKDLKSWKHEPKVFDAPPQWAKETVTDFTGHIWAPDISFYDGKYYLYYSVSSFAKNTSAIGLVTNVTLDPNNPNYQWEDQGMILQSVPYRDMWNAIDPNIIVDEEGYPWMAFGSFWDGMKAVKLIPNRTAIAEPQEWKTIARRERSFELDDKNPGDAAIEAPFIFQKDTNYYLFVSWDYCCRGEKSTYKVVVGRSDQATGPFVDREGTPMNEGGGMLVVEGNDRWAGVGHNSTYTFGETDYLVFHGYDMTQEGHPKLIIKEIEWSDDGWPKQVKLED</sequence>
<protein>
    <submittedName>
        <fullName evidence="9">Arabinan endo-1,5-alpha-L-arabinosidase</fullName>
    </submittedName>
</protein>
<evidence type="ECO:0000256" key="4">
    <source>
        <dbReference type="ARBA" id="ARBA00023295"/>
    </source>
</evidence>
<reference evidence="10" key="1">
    <citation type="submission" date="2016-11" db="EMBL/GenBank/DDBJ databases">
        <authorList>
            <person name="Varghese N."/>
            <person name="Submissions S."/>
        </authorList>
    </citation>
    <scope>NUCLEOTIDE SEQUENCE [LARGE SCALE GENOMIC DNA]</scope>
    <source>
        <strain evidence="10">DSM 26134</strain>
    </source>
</reference>
<feature type="site" description="Important for catalytic activity, responsible for pKa modulation of the active site Glu and correct orientation of both the proton donor and substrate" evidence="7">
    <location>
        <position position="152"/>
    </location>
</feature>
<evidence type="ECO:0000256" key="5">
    <source>
        <dbReference type="PIRNR" id="PIRNR026534"/>
    </source>
</evidence>
<evidence type="ECO:0000313" key="9">
    <source>
        <dbReference type="EMBL" id="SHK75229.1"/>
    </source>
</evidence>
<feature type="chain" id="PRO_5012816494" evidence="8">
    <location>
        <begin position="23"/>
        <end position="332"/>
    </location>
</feature>
<dbReference type="SUPFAM" id="SSF75005">
    <property type="entry name" value="Arabinanase/levansucrase/invertase"/>
    <property type="match status" value="1"/>
</dbReference>
<dbReference type="Pfam" id="PF04616">
    <property type="entry name" value="Glyco_hydro_43"/>
    <property type="match status" value="1"/>
</dbReference>
<dbReference type="InterPro" id="IPR050727">
    <property type="entry name" value="GH43_arabinanases"/>
</dbReference>
<evidence type="ECO:0000256" key="7">
    <source>
        <dbReference type="PIRSR" id="PIRSR026534-3"/>
    </source>
</evidence>
<comment type="pathway">
    <text evidence="1 5">Glycan metabolism; L-arabinan degradation.</text>
</comment>
<keyword evidence="8" id="KW-0732">Signal</keyword>
<accession>A0A1M6V167</accession>
<feature type="active site" description="Proton acceptor" evidence="6">
    <location>
        <position position="32"/>
    </location>
</feature>
<keyword evidence="4 5" id="KW-0326">Glycosidase</keyword>
<dbReference type="InterPro" id="IPR016840">
    <property type="entry name" value="Glyco_hydro_43_endo_a_Ara-ase"/>
</dbReference>
<keyword evidence="3 5" id="KW-0378">Hydrolase</keyword>
<dbReference type="STRING" id="156994.SAMN04488028_10880"/>
<dbReference type="AlphaFoldDB" id="A0A1M6V167"/>
<dbReference type="PANTHER" id="PTHR43301">
    <property type="entry name" value="ARABINAN ENDO-1,5-ALPHA-L-ARABINOSIDASE"/>
    <property type="match status" value="1"/>
</dbReference>
<feature type="signal peptide" evidence="8">
    <location>
        <begin position="1"/>
        <end position="22"/>
    </location>
</feature>
<dbReference type="InterPro" id="IPR023296">
    <property type="entry name" value="Glyco_hydro_beta-prop_sf"/>
</dbReference>
<evidence type="ECO:0000256" key="6">
    <source>
        <dbReference type="PIRSR" id="PIRSR026534-1"/>
    </source>
</evidence>
<feature type="site" description="Important for substrate recognition" evidence="7">
    <location>
        <position position="285"/>
    </location>
</feature>
<dbReference type="GO" id="GO:0046558">
    <property type="term" value="F:arabinan endo-1,5-alpha-L-arabinosidase activity"/>
    <property type="evidence" value="ECO:0007669"/>
    <property type="project" value="InterPro"/>
</dbReference>
<dbReference type="PIRSF" id="PIRSF026534">
    <property type="entry name" value="Endo_alpha-L-arabinosidase"/>
    <property type="match status" value="1"/>
</dbReference>
<gene>
    <name evidence="9" type="ORF">SAMN04488028_10880</name>
</gene>
<dbReference type="EMBL" id="FRAA01000008">
    <property type="protein sequence ID" value="SHK75229.1"/>
    <property type="molecule type" value="Genomic_DNA"/>
</dbReference>
<dbReference type="Proteomes" id="UP000184474">
    <property type="component" value="Unassembled WGS sequence"/>
</dbReference>
<dbReference type="CDD" id="cd18830">
    <property type="entry name" value="GH43_CjArb43A-like"/>
    <property type="match status" value="1"/>
</dbReference>
<comment type="similarity">
    <text evidence="2 5">Belongs to the glycosyl hydrolase 43 family.</text>
</comment>
<dbReference type="Gene3D" id="2.115.10.20">
    <property type="entry name" value="Glycosyl hydrolase domain, family 43"/>
    <property type="match status" value="1"/>
</dbReference>
<organism evidence="9 10">
    <name type="scientific">Reichenbachiella agariperforans</name>
    <dbReference type="NCBI Taxonomy" id="156994"/>
    <lineage>
        <taxon>Bacteria</taxon>
        <taxon>Pseudomonadati</taxon>
        <taxon>Bacteroidota</taxon>
        <taxon>Cytophagia</taxon>
        <taxon>Cytophagales</taxon>
        <taxon>Reichenbachiellaceae</taxon>
        <taxon>Reichenbachiella</taxon>
    </lineage>
</organism>